<dbReference type="HOGENOM" id="CLU_106247_3_0_7"/>
<dbReference type="Proteomes" id="UP000019140">
    <property type="component" value="Unassembled WGS sequence"/>
</dbReference>
<dbReference type="GO" id="GO:0006355">
    <property type="term" value="P:regulation of DNA-templated transcription"/>
    <property type="evidence" value="ECO:0007669"/>
    <property type="project" value="InterPro"/>
</dbReference>
<gene>
    <name evidence="3" type="ORF">ETSY2_44670</name>
</gene>
<comment type="caution">
    <text evidence="3">The sequence shown here is derived from an EMBL/GenBank/DDBJ whole genome shotgun (WGS) entry which is preliminary data.</text>
</comment>
<dbReference type="GO" id="GO:0008270">
    <property type="term" value="F:zinc ion binding"/>
    <property type="evidence" value="ECO:0007669"/>
    <property type="project" value="InterPro"/>
</dbReference>
<sequence length="153" mass="17258">MSQALLEMAKELVTEQIRMKRVQSEDVQPLLRATYETLLSLQQNEMSGSAAANSGMPDADPSAIWKRSIAKYAITCLECGGTFKQLSRRHLRIHDLDSKSYRAKYGIPRTQPLSARVATARRRELAKQIRPWEQAASMREAGKTTPKKRGRNA</sequence>
<dbReference type="InterPro" id="IPR041920">
    <property type="entry name" value="ROS/MUCR_sf"/>
</dbReference>
<dbReference type="Pfam" id="PF05443">
    <property type="entry name" value="ROS_MUCR"/>
    <property type="match status" value="1"/>
</dbReference>
<evidence type="ECO:0008006" key="5">
    <source>
        <dbReference type="Google" id="ProtNLM"/>
    </source>
</evidence>
<dbReference type="InterPro" id="IPR008807">
    <property type="entry name" value="ROS_MUCR"/>
</dbReference>
<feature type="region of interest" description="Disordered" evidence="2">
    <location>
        <begin position="128"/>
        <end position="153"/>
    </location>
</feature>
<evidence type="ECO:0000313" key="3">
    <source>
        <dbReference type="EMBL" id="ETW97430.1"/>
    </source>
</evidence>
<proteinExistence type="inferred from homology"/>
<accession>W4LI95</accession>
<evidence type="ECO:0000256" key="1">
    <source>
        <dbReference type="ARBA" id="ARBA00007031"/>
    </source>
</evidence>
<dbReference type="Gene3D" id="1.10.10.1550">
    <property type="entry name" value="ROS/MUCR transcriptional regulator protein"/>
    <property type="match status" value="1"/>
</dbReference>
<evidence type="ECO:0000313" key="4">
    <source>
        <dbReference type="Proteomes" id="UP000019140"/>
    </source>
</evidence>
<dbReference type="AlphaFoldDB" id="W4LI95"/>
<name>W4LI95_9BACT</name>
<organism evidence="3 4">
    <name type="scientific">Candidatus Entotheonella gemina</name>
    <dbReference type="NCBI Taxonomy" id="1429439"/>
    <lineage>
        <taxon>Bacteria</taxon>
        <taxon>Pseudomonadati</taxon>
        <taxon>Nitrospinota/Tectimicrobiota group</taxon>
        <taxon>Candidatus Tectimicrobiota</taxon>
        <taxon>Candidatus Entotheonellia</taxon>
        <taxon>Candidatus Entotheonellales</taxon>
        <taxon>Candidatus Entotheonellaceae</taxon>
        <taxon>Candidatus Entotheonella</taxon>
    </lineage>
</organism>
<keyword evidence="4" id="KW-1185">Reference proteome</keyword>
<comment type="similarity">
    <text evidence="1">Belongs to the ros/MucR family.</text>
</comment>
<dbReference type="GO" id="GO:0003677">
    <property type="term" value="F:DNA binding"/>
    <property type="evidence" value="ECO:0007669"/>
    <property type="project" value="InterPro"/>
</dbReference>
<reference evidence="3 4" key="1">
    <citation type="journal article" date="2014" name="Nature">
        <title>An environmental bacterial taxon with a large and distinct metabolic repertoire.</title>
        <authorList>
            <person name="Wilson M.C."/>
            <person name="Mori T."/>
            <person name="Ruckert C."/>
            <person name="Uria A.R."/>
            <person name="Helf M.J."/>
            <person name="Takada K."/>
            <person name="Gernert C."/>
            <person name="Steffens U.A."/>
            <person name="Heycke N."/>
            <person name="Schmitt S."/>
            <person name="Rinke C."/>
            <person name="Helfrich E.J."/>
            <person name="Brachmann A.O."/>
            <person name="Gurgui C."/>
            <person name="Wakimoto T."/>
            <person name="Kracht M."/>
            <person name="Crusemann M."/>
            <person name="Hentschel U."/>
            <person name="Abe I."/>
            <person name="Matsunaga S."/>
            <person name="Kalinowski J."/>
            <person name="Takeyama H."/>
            <person name="Piel J."/>
        </authorList>
    </citation>
    <scope>NUCLEOTIDE SEQUENCE [LARGE SCALE GENOMIC DNA]</scope>
    <source>
        <strain evidence="4">TSY2</strain>
    </source>
</reference>
<protein>
    <recommendedName>
        <fullName evidence="5">MucR family transcriptional regulator</fullName>
    </recommendedName>
</protein>
<evidence type="ECO:0000256" key="2">
    <source>
        <dbReference type="SAM" id="MobiDB-lite"/>
    </source>
</evidence>
<dbReference type="EMBL" id="AZHX01002062">
    <property type="protein sequence ID" value="ETW97430.1"/>
    <property type="molecule type" value="Genomic_DNA"/>
</dbReference>